<evidence type="ECO:0000256" key="12">
    <source>
        <dbReference type="ARBA" id="ARBA00040756"/>
    </source>
</evidence>
<comment type="function">
    <text evidence="10">DNA polymerase III is a complex, multichain enzyme responsible for most of the replicative synthesis in bacteria. The epsilon subunit contain the editing function and is a proofreading 3'-5' exonuclease.</text>
</comment>
<dbReference type="GO" id="GO:0006260">
    <property type="term" value="P:DNA replication"/>
    <property type="evidence" value="ECO:0007669"/>
    <property type="project" value="InterPro"/>
</dbReference>
<dbReference type="STRING" id="442341.SAMN04487959_108117"/>
<evidence type="ECO:0000256" key="15">
    <source>
        <dbReference type="ARBA" id="ARBA00049244"/>
    </source>
</evidence>
<gene>
    <name evidence="17" type="ORF">SAMN04487959_108117</name>
</gene>
<evidence type="ECO:0000256" key="3">
    <source>
        <dbReference type="ARBA" id="ARBA00022763"/>
    </source>
</evidence>
<dbReference type="Gene3D" id="3.40.1440.10">
    <property type="entry name" value="GIY-YIG endonuclease"/>
    <property type="match status" value="1"/>
</dbReference>
<dbReference type="Proteomes" id="UP000199040">
    <property type="component" value="Unassembled WGS sequence"/>
</dbReference>
<sequence length="461" mass="52686">MNDRALVFLDLETTGTRTTRDRITEIAALRVFDGEVIDCYVTLVNPQVSIPPHIQQLTGINDAMVSNAPTFETLANDFFAWLGRDTIVAHNARFDYSFLRNEFARAGLDYAARPLCTLKLSRRLAPEHAHHNLDALLSRHGLASQSRHRAEGDARSLVALWKCWHEYYEAEQIETLAQAQMRQASLPAHLDPARLADLPERPGVYLFYGENRAVLYIGKSINLRSRVLSHFSNNLSSDKKMRLAQQTHDIEWQETAGDLGAQLQEAHLIKQLMPVHNRMLRRQSRLVSWSWPQGDDAPALVDQQRLAFSEQALYGLFRSRRDAVNALKQIAVDYRLCTQTLGLVRGKGRCFDHQLRRCLGVCCGEESMESHAGRAREALERLRVQQWPWPGRVAFGEISQDGERAWHIVDHWCYLGSVESLDRDRLAALGKQCPRFDVDTYKILNRFLARQDDTLEIHPLS</sequence>
<evidence type="ECO:0000256" key="2">
    <source>
        <dbReference type="ARBA" id="ARBA00022722"/>
    </source>
</evidence>
<dbReference type="GO" id="GO:0004527">
    <property type="term" value="F:exonuclease activity"/>
    <property type="evidence" value="ECO:0007669"/>
    <property type="project" value="UniProtKB-KW"/>
</dbReference>
<accession>A0A1I3CB76</accession>
<dbReference type="InterPro" id="IPR006054">
    <property type="entry name" value="DnaQ"/>
</dbReference>
<evidence type="ECO:0000256" key="5">
    <source>
        <dbReference type="ARBA" id="ARBA00022801"/>
    </source>
</evidence>
<dbReference type="InterPro" id="IPR035901">
    <property type="entry name" value="GIY-YIG_endonuc_sf"/>
</dbReference>
<keyword evidence="8" id="KW-0234">DNA repair</keyword>
<proteinExistence type="predicted"/>
<dbReference type="FunFam" id="3.30.420.10:FF:000045">
    <property type="entry name" value="3'-5' exonuclease DinG"/>
    <property type="match status" value="1"/>
</dbReference>
<evidence type="ECO:0000256" key="14">
    <source>
        <dbReference type="ARBA" id="ARBA00042732"/>
    </source>
</evidence>
<dbReference type="InterPro" id="IPR012337">
    <property type="entry name" value="RNaseH-like_sf"/>
</dbReference>
<dbReference type="InterPro" id="IPR000305">
    <property type="entry name" value="GIY-YIG_endonuc"/>
</dbReference>
<keyword evidence="5" id="KW-0378">Hydrolase</keyword>
<dbReference type="SMART" id="SM00479">
    <property type="entry name" value="EXOIII"/>
    <property type="match status" value="1"/>
</dbReference>
<dbReference type="CDD" id="cd10434">
    <property type="entry name" value="GIY-YIG_UvrC_Cho"/>
    <property type="match status" value="1"/>
</dbReference>
<dbReference type="PANTHER" id="PTHR30562:SF10">
    <property type="entry name" value="EXCINUCLEASE CHO"/>
    <property type="match status" value="1"/>
</dbReference>
<keyword evidence="9" id="KW-0742">SOS response</keyword>
<dbReference type="InterPro" id="IPR013520">
    <property type="entry name" value="Ribonucl_H"/>
</dbReference>
<dbReference type="PROSITE" id="PS50164">
    <property type="entry name" value="GIY_YIG"/>
    <property type="match status" value="1"/>
</dbReference>
<dbReference type="GO" id="GO:0003887">
    <property type="term" value="F:DNA-directed DNA polymerase activity"/>
    <property type="evidence" value="ECO:0007669"/>
    <property type="project" value="UniProtKB-EC"/>
</dbReference>
<dbReference type="EMBL" id="FOPY01000008">
    <property type="protein sequence ID" value="SFH71814.1"/>
    <property type="molecule type" value="Genomic_DNA"/>
</dbReference>
<evidence type="ECO:0000256" key="8">
    <source>
        <dbReference type="ARBA" id="ARBA00023204"/>
    </source>
</evidence>
<dbReference type="RefSeq" id="WP_092846766.1">
    <property type="nucleotide sequence ID" value="NZ_FOPY01000008.1"/>
</dbReference>
<organism evidence="17 18">
    <name type="scientific">Modicisalibacter xianhensis</name>
    <dbReference type="NCBI Taxonomy" id="442341"/>
    <lineage>
        <taxon>Bacteria</taxon>
        <taxon>Pseudomonadati</taxon>
        <taxon>Pseudomonadota</taxon>
        <taxon>Gammaproteobacteria</taxon>
        <taxon>Oceanospirillales</taxon>
        <taxon>Halomonadaceae</taxon>
        <taxon>Modicisalibacter</taxon>
    </lineage>
</organism>
<keyword evidence="3" id="KW-0227">DNA damage</keyword>
<dbReference type="Gene3D" id="3.30.420.10">
    <property type="entry name" value="Ribonuclease H-like superfamily/Ribonuclease H"/>
    <property type="match status" value="1"/>
</dbReference>
<dbReference type="AlphaFoldDB" id="A0A1I3CB76"/>
<dbReference type="EC" id="2.7.7.7" evidence="1"/>
<evidence type="ECO:0000313" key="18">
    <source>
        <dbReference type="Proteomes" id="UP000199040"/>
    </source>
</evidence>
<dbReference type="InterPro" id="IPR047296">
    <property type="entry name" value="GIY-YIG_UvrC_Cho"/>
</dbReference>
<dbReference type="SUPFAM" id="SSF53098">
    <property type="entry name" value="Ribonuclease H-like"/>
    <property type="match status" value="1"/>
</dbReference>
<evidence type="ECO:0000256" key="13">
    <source>
        <dbReference type="ARBA" id="ARBA00042138"/>
    </source>
</evidence>
<evidence type="ECO:0000256" key="9">
    <source>
        <dbReference type="ARBA" id="ARBA00023236"/>
    </source>
</evidence>
<keyword evidence="7" id="KW-0267">Excision nuclease</keyword>
<dbReference type="Pfam" id="PF00929">
    <property type="entry name" value="RNase_T"/>
    <property type="match status" value="1"/>
</dbReference>
<dbReference type="InterPro" id="IPR050066">
    <property type="entry name" value="UvrABC_protein_C"/>
</dbReference>
<comment type="catalytic activity">
    <reaction evidence="15">
        <text>DNA(n) + a 2'-deoxyribonucleoside 5'-triphosphate = DNA(n+1) + diphosphate</text>
        <dbReference type="Rhea" id="RHEA:22508"/>
        <dbReference type="Rhea" id="RHEA-COMP:17339"/>
        <dbReference type="Rhea" id="RHEA-COMP:17340"/>
        <dbReference type="ChEBI" id="CHEBI:33019"/>
        <dbReference type="ChEBI" id="CHEBI:61560"/>
        <dbReference type="ChEBI" id="CHEBI:173112"/>
        <dbReference type="EC" id="2.7.7.7"/>
    </reaction>
</comment>
<dbReference type="GO" id="GO:0009380">
    <property type="term" value="C:excinuclease repair complex"/>
    <property type="evidence" value="ECO:0007669"/>
    <property type="project" value="TreeGrafter"/>
</dbReference>
<evidence type="ECO:0000256" key="10">
    <source>
        <dbReference type="ARBA" id="ARBA00025483"/>
    </source>
</evidence>
<name>A0A1I3CB76_9GAMM</name>
<dbReference type="GO" id="GO:0003677">
    <property type="term" value="F:DNA binding"/>
    <property type="evidence" value="ECO:0007669"/>
    <property type="project" value="InterPro"/>
</dbReference>
<feature type="domain" description="GIY-YIG" evidence="16">
    <location>
        <begin position="200"/>
        <end position="278"/>
    </location>
</feature>
<keyword evidence="4" id="KW-0228">DNA excision</keyword>
<comment type="subunit">
    <text evidence="11">DNA polymerase III contains a core (composed of alpha, epsilon and theta chains) that associates with a tau subunit. This core dimerizes to form the POLIII' complex. PolIII' associates with the gamma complex (composed of gamma, delta, delta', psi and chi chains) and with the beta chain to form the complete DNA polymerase III complex.</text>
</comment>
<dbReference type="SMART" id="SM00465">
    <property type="entry name" value="GIYc"/>
    <property type="match status" value="1"/>
</dbReference>
<evidence type="ECO:0000256" key="7">
    <source>
        <dbReference type="ARBA" id="ARBA00022881"/>
    </source>
</evidence>
<protein>
    <recommendedName>
        <fullName evidence="12">Excinuclease cho</fullName>
        <ecNumber evidence="1">2.7.7.7</ecNumber>
    </recommendedName>
    <alternativeName>
        <fullName evidence="14">Endonuclease cho</fullName>
    </alternativeName>
    <alternativeName>
        <fullName evidence="13">UvrC homolog protein</fullName>
    </alternativeName>
</protein>
<dbReference type="InterPro" id="IPR036397">
    <property type="entry name" value="RNaseH_sf"/>
</dbReference>
<evidence type="ECO:0000256" key="11">
    <source>
        <dbReference type="ARBA" id="ARBA00026073"/>
    </source>
</evidence>
<evidence type="ECO:0000259" key="16">
    <source>
        <dbReference type="PROSITE" id="PS50164"/>
    </source>
</evidence>
<dbReference type="CDD" id="cd06127">
    <property type="entry name" value="DEDDh"/>
    <property type="match status" value="1"/>
</dbReference>
<dbReference type="Pfam" id="PF01541">
    <property type="entry name" value="GIY-YIG"/>
    <property type="match status" value="1"/>
</dbReference>
<keyword evidence="2" id="KW-0540">Nuclease</keyword>
<evidence type="ECO:0000313" key="17">
    <source>
        <dbReference type="EMBL" id="SFH71814.1"/>
    </source>
</evidence>
<dbReference type="NCBIfam" id="TIGR00573">
    <property type="entry name" value="dnaq"/>
    <property type="match status" value="1"/>
</dbReference>
<evidence type="ECO:0000256" key="1">
    <source>
        <dbReference type="ARBA" id="ARBA00012417"/>
    </source>
</evidence>
<dbReference type="PANTHER" id="PTHR30562">
    <property type="entry name" value="UVRC/OXIDOREDUCTASE"/>
    <property type="match status" value="1"/>
</dbReference>
<evidence type="ECO:0000256" key="4">
    <source>
        <dbReference type="ARBA" id="ARBA00022769"/>
    </source>
</evidence>
<evidence type="ECO:0000256" key="6">
    <source>
        <dbReference type="ARBA" id="ARBA00022839"/>
    </source>
</evidence>
<reference evidence="17 18" key="1">
    <citation type="submission" date="2016-10" db="EMBL/GenBank/DDBJ databases">
        <authorList>
            <person name="de Groot N.N."/>
        </authorList>
    </citation>
    <scope>NUCLEOTIDE SEQUENCE [LARGE SCALE GENOMIC DNA]</scope>
    <source>
        <strain evidence="17 18">CGMCC 1.6848</strain>
    </source>
</reference>
<dbReference type="SUPFAM" id="SSF82771">
    <property type="entry name" value="GIY-YIG endonuclease"/>
    <property type="match status" value="1"/>
</dbReference>
<keyword evidence="18" id="KW-1185">Reference proteome</keyword>
<dbReference type="GO" id="GO:0006289">
    <property type="term" value="P:nucleotide-excision repair"/>
    <property type="evidence" value="ECO:0007669"/>
    <property type="project" value="InterPro"/>
</dbReference>
<keyword evidence="6" id="KW-0269">Exonuclease</keyword>
<dbReference type="GO" id="GO:0009432">
    <property type="term" value="P:SOS response"/>
    <property type="evidence" value="ECO:0007669"/>
    <property type="project" value="UniProtKB-KW"/>
</dbReference>